<sequence length="1216" mass="134039">MEKLTFDGLQPEIFFSQPWFTDFTEVYADVLNDRIRYPIYQLENIRNVLQLDDPYVVLQTIKQLGFDLPSDFIRHNLSVLSQSIPQLALYAERSGANDYARSMSFIFGRSIDATQLFTEDYINFYTQPYGPLLVDGGEWYKTTHIELGMQYLASDYTLLLPRGKTIKDRFLDAFHEFAPWNVVVERFYFMVDIEIPLFISGRIVKQPKRYIDVGVGDLHVADMKIVGPDEVWESSQQRFELQVTLQNGTDGGVDYIPRRPLLGTAPWNASLSDIAAFEVKSLGNQIMEFNIPDGHFGYLCYPKAMGLATFTDTNLGIPGGWDGASWPEGDVGSTFGPIEIQRQVGDTVSTWYLYRTDFDSLGDVSYQVDFENPLVDESDEQTTAQSDTFVTQIVTVPAEWLSNKTGLVNWDGGLASFGAVGLNTDVVISAEYQGRAVSKAVRVKNNASNIRAIRIEGPDEVRAQESAIYVIKATTTGGEETIDIPITTNSLLGYMQGNELTVYQIDADGSIFLSALCELPDGQKLKAVKKVAAKYVDPDVYMTSLVIDGPAEFFENEVKQYACVAHYSDGTQKGVLAVWNSGCGGVYIAPDGELHATTTERDIKLVLRATHQHKKTAMTAEFPVTFRRRTVSIVHTEILGPNTVIELTRNKYVVAARFSDGSSGYVDADWSSNRYYVDDRGILEVGSVGSTPVNLQLTANVDGRTAIKQVVAIDTPIVLENILVLGPDNLREGDIGKYTAYARYSNGRDVEIQPTWSIRGAPTWAQVDANGLLSFASPQEGIVELVATYRLAGRTYEQSKPIVLIPKSRLIQGLMVSGPNTVEEGKRIVLTATAVYNDGSVETVSPLWTVQSADPLNDPEAMADIVSPGVLQGRTVEKDTRVVAIARYFKEIAEFEITVTPMIRNSPDKPVSSRIIGPAAFYADQRGSFAHAIVFEECAAELLVSSDWTIDVDPSVATIDSAGYVWSVNGKSVTATITSTYTCGTYTVVDSILVNIIGQSDALRELVIEGPDTVIGGQLTLYTARLFRTGEVEGEIVQPQFWEIVSPDGRATINGSGQVYIVDSSQPFSFIIKAKYQEGFESVEAVKEINVIKDARPILGIGPIGVRNDPEIAQYLTTELPGLSSGQRFTLTAPAGQYMYFCYPQSLGLATFRDIASSFEGGWDGASWPDDGTVGDQYGPIVVQRVNELGVTSTWYLYRTDFEGIGTFTYEVTFGN</sequence>
<keyword evidence="2" id="KW-1185">Reference proteome</keyword>
<dbReference type="Proteomes" id="UP000015545">
    <property type="component" value="Segment"/>
</dbReference>
<name>S5VZQ9_9CAUD</name>
<dbReference type="EMBL" id="KF147891">
    <property type="protein sequence ID" value="AGS82115.1"/>
    <property type="molecule type" value="Genomic_DNA"/>
</dbReference>
<accession>S5VZQ9</accession>
<evidence type="ECO:0000313" key="1">
    <source>
        <dbReference type="EMBL" id="AGS82115.1"/>
    </source>
</evidence>
<protein>
    <submittedName>
        <fullName evidence="1">Uncharacterized protein</fullName>
    </submittedName>
</protein>
<evidence type="ECO:0000313" key="2">
    <source>
        <dbReference type="Proteomes" id="UP000015545"/>
    </source>
</evidence>
<gene>
    <name evidence="1" type="ORF">PaBG_00232</name>
</gene>
<dbReference type="RefSeq" id="YP_008433562.1">
    <property type="nucleotide sequence ID" value="NC_022096.1"/>
</dbReference>
<organism evidence="1 2">
    <name type="scientific">Pseudomonas phage PaBG</name>
    <dbReference type="NCBI Taxonomy" id="1335230"/>
    <lineage>
        <taxon>Viruses</taxon>
        <taxon>Duplodnaviria</taxon>
        <taxon>Heunggongvirae</taxon>
        <taxon>Uroviricota</taxon>
        <taxon>Caudoviricetes</taxon>
        <taxon>Baikalvirus</taxon>
        <taxon>Baikalvirus PaBG</taxon>
    </lineage>
</organism>
<proteinExistence type="predicted"/>
<dbReference type="KEGG" id="vg:16574917"/>
<reference evidence="1 2" key="1">
    <citation type="journal article" date="2014" name="Genome Announc.">
        <title>Complete Genome Sequence of the Novel Giant Pseudomonas Phage PaBG.</title>
        <authorList>
            <person name="Sykilinda N.N."/>
            <person name="Bondar A.A."/>
            <person name="Gorshkova A.S."/>
            <person name="Kurochkina L.P."/>
            <person name="Kulikov E.E."/>
            <person name="Shneider M.M."/>
            <person name="Kadykov V.A."/>
            <person name="Solovjeva N.V."/>
            <person name="Kabilov M.R."/>
            <person name="Mesyanzhinov V.V."/>
            <person name="Vlassov V.V."/>
            <person name="Drukker V.V."/>
            <person name="Miroshnikov K.A."/>
        </authorList>
    </citation>
    <scope>NUCLEOTIDE SEQUENCE [LARGE SCALE GENOMIC DNA]</scope>
</reference>